<organism evidence="1 2">
    <name type="scientific">Ilex paraguariensis</name>
    <name type="common">yerba mate</name>
    <dbReference type="NCBI Taxonomy" id="185542"/>
    <lineage>
        <taxon>Eukaryota</taxon>
        <taxon>Viridiplantae</taxon>
        <taxon>Streptophyta</taxon>
        <taxon>Embryophyta</taxon>
        <taxon>Tracheophyta</taxon>
        <taxon>Spermatophyta</taxon>
        <taxon>Magnoliopsida</taxon>
        <taxon>eudicotyledons</taxon>
        <taxon>Gunneridae</taxon>
        <taxon>Pentapetalae</taxon>
        <taxon>asterids</taxon>
        <taxon>campanulids</taxon>
        <taxon>Aquifoliales</taxon>
        <taxon>Aquifoliaceae</taxon>
        <taxon>Ilex</taxon>
    </lineage>
</organism>
<dbReference type="AlphaFoldDB" id="A0ABC8TGS3"/>
<protein>
    <submittedName>
        <fullName evidence="1">Uncharacterized protein</fullName>
    </submittedName>
</protein>
<evidence type="ECO:0000313" key="1">
    <source>
        <dbReference type="EMBL" id="CAK9167056.1"/>
    </source>
</evidence>
<evidence type="ECO:0000313" key="2">
    <source>
        <dbReference type="Proteomes" id="UP001642360"/>
    </source>
</evidence>
<dbReference type="Proteomes" id="UP001642360">
    <property type="component" value="Unassembled WGS sequence"/>
</dbReference>
<name>A0ABC8TGS3_9AQUA</name>
<comment type="caution">
    <text evidence="1">The sequence shown here is derived from an EMBL/GenBank/DDBJ whole genome shotgun (WGS) entry which is preliminary data.</text>
</comment>
<sequence length="228" mass="25753">MVNQDANEDEEWLANQEAIGTNTATFFSKLYTFEDHTVGGELLSFIPKLITRKENLKLLAFPLMEELKSVVFSMSSDSMPSHDGFSGSGVDFWCDNWIGTGPLILRAISVPSSFPKLNEVLRGESWDLDSVNYALDDQLRSEILSSEKAPPREKLHMWRMWKQAITLDDNVSKFGVAMLVGKKMASNLGFVLISEAPLVRLNHLMRTYQMGSLQHQLTDTVIRQNPKI</sequence>
<dbReference type="EMBL" id="CAUOFW020004736">
    <property type="protein sequence ID" value="CAK9167056.1"/>
    <property type="molecule type" value="Genomic_DNA"/>
</dbReference>
<reference evidence="1 2" key="1">
    <citation type="submission" date="2024-02" db="EMBL/GenBank/DDBJ databases">
        <authorList>
            <person name="Vignale AGUSTIN F."/>
            <person name="Sosa J E."/>
            <person name="Modenutti C."/>
        </authorList>
    </citation>
    <scope>NUCLEOTIDE SEQUENCE [LARGE SCALE GENOMIC DNA]</scope>
</reference>
<proteinExistence type="predicted"/>
<accession>A0ABC8TGS3</accession>
<gene>
    <name evidence="1" type="ORF">ILEXP_LOCUS36304</name>
</gene>
<keyword evidence="2" id="KW-1185">Reference proteome</keyword>